<dbReference type="Proteomes" id="UP000233549">
    <property type="component" value="Unassembled WGS sequence"/>
</dbReference>
<dbReference type="EMBL" id="PITP01000320">
    <property type="protein sequence ID" value="PKD78749.1"/>
    <property type="molecule type" value="Genomic_DNA"/>
</dbReference>
<feature type="non-terminal residue" evidence="1">
    <location>
        <position position="1"/>
    </location>
</feature>
<organism evidence="1 2">
    <name type="scientific">Escherichia coli</name>
    <dbReference type="NCBI Taxonomy" id="562"/>
    <lineage>
        <taxon>Bacteria</taxon>
        <taxon>Pseudomonadati</taxon>
        <taxon>Pseudomonadota</taxon>
        <taxon>Gammaproteobacteria</taxon>
        <taxon>Enterobacterales</taxon>
        <taxon>Enterobacteriaceae</taxon>
        <taxon>Escherichia</taxon>
    </lineage>
</organism>
<accession>A0AAP8HUF4</accession>
<proteinExistence type="predicted"/>
<evidence type="ECO:0000313" key="1">
    <source>
        <dbReference type="EMBL" id="PKD78749.1"/>
    </source>
</evidence>
<sequence length="143" mass="15971">GPLDVQIKKSDELVGRNSGLDILQAVNYLQNQAMNAFRTYVDQLTYEGLSTRAASDMASKLTTGLFSPIFGQIDPMRLAEMQRATDIAFAYGQRLNEKSRNLRSGGLEKLVVSYPSHGFVIDRKEARSIFIQVDKPAGMLLQW</sequence>
<protein>
    <submittedName>
        <fullName evidence="1">SppA protein</fullName>
    </submittedName>
</protein>
<gene>
    <name evidence="1" type="ORF">CWS33_28675</name>
</gene>
<name>A0AAP8HUF4_ECOLX</name>
<dbReference type="AlphaFoldDB" id="A0AAP8HUF4"/>
<reference evidence="1 2" key="1">
    <citation type="submission" date="2017-12" db="EMBL/GenBank/DDBJ databases">
        <title>Rapid rising of carbapenem-resistant Enterobacteriaceae(CRE) and emergence of colistin resistance genemcr-1 in CRE in the hospital of Henan, China.</title>
        <authorList>
            <person name="Sun Q."/>
            <person name="Zhang R."/>
            <person name="Li Y."/>
            <person name="Shen Y."/>
            <person name="Zhang Y."/>
            <person name="Yang J."/>
            <person name="Shu L."/>
            <person name="Zhou H."/>
            <person name="Wang Y."/>
            <person name="Wang B."/>
            <person name="Shen Z."/>
        </authorList>
    </citation>
    <scope>NUCLEOTIDE SEQUENCE [LARGE SCALE GENOMIC DNA]</scope>
    <source>
        <strain evidence="1 2">3512</strain>
    </source>
</reference>
<feature type="non-terminal residue" evidence="1">
    <location>
        <position position="143"/>
    </location>
</feature>
<comment type="caution">
    <text evidence="1">The sequence shown here is derived from an EMBL/GenBank/DDBJ whole genome shotgun (WGS) entry which is preliminary data.</text>
</comment>
<evidence type="ECO:0000313" key="2">
    <source>
        <dbReference type="Proteomes" id="UP000233549"/>
    </source>
</evidence>